<evidence type="ECO:0000256" key="3">
    <source>
        <dbReference type="SAM" id="SignalP"/>
    </source>
</evidence>
<evidence type="ECO:0000256" key="1">
    <source>
        <dbReference type="ARBA" id="ARBA00022729"/>
    </source>
</evidence>
<dbReference type="InterPro" id="IPR036574">
    <property type="entry name" value="Scorpion_toxin-like_sf"/>
</dbReference>
<reference evidence="5" key="4">
    <citation type="submission" date="2019-03" db="UniProtKB">
        <authorList>
            <consortium name="EnsemblPlants"/>
        </authorList>
    </citation>
    <scope>IDENTIFICATION</scope>
</reference>
<dbReference type="EnsemblPlants" id="AET7Gv20472400.1">
    <property type="protein sequence ID" value="AET7Gv20472400.1"/>
    <property type="gene ID" value="AET7Gv20472400"/>
</dbReference>
<dbReference type="PROSITE" id="PS00940">
    <property type="entry name" value="GAMMA_THIONIN"/>
    <property type="match status" value="1"/>
</dbReference>
<dbReference type="AlphaFoldDB" id="A0A453R5Q9"/>
<dbReference type="InterPro" id="IPR003614">
    <property type="entry name" value="Knottins"/>
</dbReference>
<evidence type="ECO:0000256" key="2">
    <source>
        <dbReference type="ARBA" id="ARBA00023157"/>
    </source>
</evidence>
<name>A0A453R5Q9_AEGTS</name>
<dbReference type="GO" id="GO:0006952">
    <property type="term" value="P:defense response"/>
    <property type="evidence" value="ECO:0007669"/>
    <property type="project" value="InterPro"/>
</dbReference>
<dbReference type="Gene3D" id="3.30.30.10">
    <property type="entry name" value="Knottin, scorpion toxin-like"/>
    <property type="match status" value="1"/>
</dbReference>
<reference evidence="6" key="2">
    <citation type="journal article" date="2017" name="Nat. Plants">
        <title>The Aegilops tauschii genome reveals multiple impacts of transposons.</title>
        <authorList>
            <person name="Zhao G."/>
            <person name="Zou C."/>
            <person name="Li K."/>
            <person name="Wang K."/>
            <person name="Li T."/>
            <person name="Gao L."/>
            <person name="Zhang X."/>
            <person name="Wang H."/>
            <person name="Yang Z."/>
            <person name="Liu X."/>
            <person name="Jiang W."/>
            <person name="Mao L."/>
            <person name="Kong X."/>
            <person name="Jiao Y."/>
            <person name="Jia J."/>
        </authorList>
    </citation>
    <scope>NUCLEOTIDE SEQUENCE [LARGE SCALE GENOMIC DNA]</scope>
    <source>
        <strain evidence="6">cv. AL8/78</strain>
    </source>
</reference>
<dbReference type="PANTHER" id="PTHR33147">
    <property type="entry name" value="DEFENSIN-LIKE PROTEIN 1"/>
    <property type="match status" value="1"/>
</dbReference>
<keyword evidence="6" id="KW-1185">Reference proteome</keyword>
<evidence type="ECO:0000313" key="5">
    <source>
        <dbReference type="EnsemblPlants" id="AET7Gv20472400.1"/>
    </source>
</evidence>
<feature type="signal peptide" evidence="3">
    <location>
        <begin position="1"/>
        <end position="29"/>
    </location>
</feature>
<dbReference type="STRING" id="200361.A0A453R5Q9"/>
<dbReference type="OrthoDB" id="683455at2759"/>
<evidence type="ECO:0000259" key="4">
    <source>
        <dbReference type="SMART" id="SM00505"/>
    </source>
</evidence>
<sequence>MDRSMKVFVVVFLLLVATGFQGPVQVALARDCTSQSHEFVGMCLSDRNCASVCQTEYFTGGKCDHRRCVCTKDC</sequence>
<keyword evidence="2" id="KW-1015">Disulfide bond</keyword>
<keyword evidence="1 3" id="KW-0732">Signal</keyword>
<reference evidence="5" key="5">
    <citation type="journal article" date="2021" name="G3 (Bethesda)">
        <title>Aegilops tauschii genome assembly Aet v5.0 features greater sequence contiguity and improved annotation.</title>
        <authorList>
            <person name="Wang L."/>
            <person name="Zhu T."/>
            <person name="Rodriguez J.C."/>
            <person name="Deal K.R."/>
            <person name="Dubcovsky J."/>
            <person name="McGuire P.E."/>
            <person name="Lux T."/>
            <person name="Spannagl M."/>
            <person name="Mayer K.F.X."/>
            <person name="Baldrich P."/>
            <person name="Meyers B.C."/>
            <person name="Huo N."/>
            <person name="Gu Y.Q."/>
            <person name="Zhou H."/>
            <person name="Devos K.M."/>
            <person name="Bennetzen J.L."/>
            <person name="Unver T."/>
            <person name="Budak H."/>
            <person name="Gulick P.J."/>
            <person name="Galiba G."/>
            <person name="Kalapos B."/>
            <person name="Nelson D.R."/>
            <person name="Li P."/>
            <person name="You F.M."/>
            <person name="Luo M.C."/>
            <person name="Dvorak J."/>
        </authorList>
    </citation>
    <scope>NUCLEOTIDE SEQUENCE [LARGE SCALE GENOMIC DNA]</scope>
    <source>
        <strain evidence="5">cv. AL8/78</strain>
    </source>
</reference>
<feature type="chain" id="PRO_5019409354" description="Knottins-like domain-containing protein" evidence="3">
    <location>
        <begin position="30"/>
        <end position="74"/>
    </location>
</feature>
<feature type="domain" description="Knottins-like" evidence="4">
    <location>
        <begin position="31"/>
        <end position="74"/>
    </location>
</feature>
<proteinExistence type="predicted"/>
<organism evidence="5 6">
    <name type="scientific">Aegilops tauschii subsp. strangulata</name>
    <name type="common">Goatgrass</name>
    <dbReference type="NCBI Taxonomy" id="200361"/>
    <lineage>
        <taxon>Eukaryota</taxon>
        <taxon>Viridiplantae</taxon>
        <taxon>Streptophyta</taxon>
        <taxon>Embryophyta</taxon>
        <taxon>Tracheophyta</taxon>
        <taxon>Spermatophyta</taxon>
        <taxon>Magnoliopsida</taxon>
        <taxon>Liliopsida</taxon>
        <taxon>Poales</taxon>
        <taxon>Poaceae</taxon>
        <taxon>BOP clade</taxon>
        <taxon>Pooideae</taxon>
        <taxon>Triticodae</taxon>
        <taxon>Triticeae</taxon>
        <taxon>Triticinae</taxon>
        <taxon>Aegilops</taxon>
    </lineage>
</organism>
<accession>A0A453R5Q9</accession>
<reference evidence="5" key="3">
    <citation type="journal article" date="2017" name="Nature">
        <title>Genome sequence of the progenitor of the wheat D genome Aegilops tauschii.</title>
        <authorList>
            <person name="Luo M.C."/>
            <person name="Gu Y.Q."/>
            <person name="Puiu D."/>
            <person name="Wang H."/>
            <person name="Twardziok S.O."/>
            <person name="Deal K.R."/>
            <person name="Huo N."/>
            <person name="Zhu T."/>
            <person name="Wang L."/>
            <person name="Wang Y."/>
            <person name="McGuire P.E."/>
            <person name="Liu S."/>
            <person name="Long H."/>
            <person name="Ramasamy R.K."/>
            <person name="Rodriguez J.C."/>
            <person name="Van S.L."/>
            <person name="Yuan L."/>
            <person name="Wang Z."/>
            <person name="Xia Z."/>
            <person name="Xiao L."/>
            <person name="Anderson O.D."/>
            <person name="Ouyang S."/>
            <person name="Liang Y."/>
            <person name="Zimin A.V."/>
            <person name="Pertea G."/>
            <person name="Qi P."/>
            <person name="Bennetzen J.L."/>
            <person name="Dai X."/>
            <person name="Dawson M.W."/>
            <person name="Muller H.G."/>
            <person name="Kugler K."/>
            <person name="Rivarola-Duarte L."/>
            <person name="Spannagl M."/>
            <person name="Mayer K.F.X."/>
            <person name="Lu F.H."/>
            <person name="Bevan M.W."/>
            <person name="Leroy P."/>
            <person name="Li P."/>
            <person name="You F.M."/>
            <person name="Sun Q."/>
            <person name="Liu Z."/>
            <person name="Lyons E."/>
            <person name="Wicker T."/>
            <person name="Salzberg S.L."/>
            <person name="Devos K.M."/>
            <person name="Dvorak J."/>
        </authorList>
    </citation>
    <scope>NUCLEOTIDE SEQUENCE [LARGE SCALE GENOMIC DNA]</scope>
    <source>
        <strain evidence="5">cv. AL8/78</strain>
    </source>
</reference>
<evidence type="ECO:0000313" key="6">
    <source>
        <dbReference type="Proteomes" id="UP000015105"/>
    </source>
</evidence>
<dbReference type="Gramene" id="AET7Gv20472400.1">
    <property type="protein sequence ID" value="AET7Gv20472400.1"/>
    <property type="gene ID" value="AET7Gv20472400"/>
</dbReference>
<dbReference type="OMA" id="NCKAVCE"/>
<reference evidence="6" key="1">
    <citation type="journal article" date="2014" name="Science">
        <title>Ancient hybridizations among the ancestral genomes of bread wheat.</title>
        <authorList>
            <consortium name="International Wheat Genome Sequencing Consortium,"/>
            <person name="Marcussen T."/>
            <person name="Sandve S.R."/>
            <person name="Heier L."/>
            <person name="Spannagl M."/>
            <person name="Pfeifer M."/>
            <person name="Jakobsen K.S."/>
            <person name="Wulff B.B."/>
            <person name="Steuernagel B."/>
            <person name="Mayer K.F."/>
            <person name="Olsen O.A."/>
        </authorList>
    </citation>
    <scope>NUCLEOTIDE SEQUENCE [LARGE SCALE GENOMIC DNA]</scope>
    <source>
        <strain evidence="6">cv. AL8/78</strain>
    </source>
</reference>
<dbReference type="PRINTS" id="PR00288">
    <property type="entry name" value="PUROTHIONIN"/>
</dbReference>
<dbReference type="SMART" id="SM00505">
    <property type="entry name" value="Knot1"/>
    <property type="match status" value="1"/>
</dbReference>
<dbReference type="Pfam" id="PF00304">
    <property type="entry name" value="Gamma-thionin"/>
    <property type="match status" value="1"/>
</dbReference>
<dbReference type="Proteomes" id="UP000015105">
    <property type="component" value="Chromosome 7D"/>
</dbReference>
<dbReference type="SUPFAM" id="SSF57095">
    <property type="entry name" value="Scorpion toxin-like"/>
    <property type="match status" value="1"/>
</dbReference>
<protein>
    <recommendedName>
        <fullName evidence="4">Knottins-like domain-containing protein</fullName>
    </recommendedName>
</protein>
<dbReference type="PANTHER" id="PTHR33147:SF152">
    <property type="entry name" value="KNOTTIN SCORPION TOXIN-LIKE DOMAIN-CONTAINING PROTEIN"/>
    <property type="match status" value="1"/>
</dbReference>
<dbReference type="InterPro" id="IPR008176">
    <property type="entry name" value="Defensin_plant"/>
</dbReference>